<dbReference type="GO" id="GO:0016887">
    <property type="term" value="F:ATP hydrolysis activity"/>
    <property type="evidence" value="ECO:0007669"/>
    <property type="project" value="InterPro"/>
</dbReference>
<dbReference type="InterPro" id="IPR050086">
    <property type="entry name" value="MetN_ABC_transporter-like"/>
</dbReference>
<dbReference type="GO" id="GO:0005524">
    <property type="term" value="F:ATP binding"/>
    <property type="evidence" value="ECO:0007669"/>
    <property type="project" value="UniProtKB-KW"/>
</dbReference>
<dbReference type="Gene3D" id="3.40.50.300">
    <property type="entry name" value="P-loop containing nucleotide triphosphate hydrolases"/>
    <property type="match status" value="1"/>
</dbReference>
<gene>
    <name evidence="9" type="ORF">SAMN05216550_101380</name>
</gene>
<dbReference type="PROSITE" id="PS50893">
    <property type="entry name" value="ABC_TRANSPORTER_2"/>
    <property type="match status" value="1"/>
</dbReference>
<protein>
    <submittedName>
        <fullName evidence="9">Phosphonate transport system ATP-binding protein</fullName>
    </submittedName>
</protein>
<dbReference type="GO" id="GO:0016020">
    <property type="term" value="C:membrane"/>
    <property type="evidence" value="ECO:0007669"/>
    <property type="project" value="InterPro"/>
</dbReference>
<evidence type="ECO:0000256" key="5">
    <source>
        <dbReference type="ARBA" id="ARBA00022840"/>
    </source>
</evidence>
<dbReference type="RefSeq" id="WP_173816920.1">
    <property type="nucleotide sequence ID" value="NZ_CADFGN010000005.1"/>
</dbReference>
<feature type="domain" description="ABC transporter" evidence="8">
    <location>
        <begin position="8"/>
        <end position="256"/>
    </location>
</feature>
<reference evidence="9 10" key="1">
    <citation type="submission" date="2016-10" db="EMBL/GenBank/DDBJ databases">
        <authorList>
            <person name="Varghese N."/>
            <person name="Submissions S."/>
        </authorList>
    </citation>
    <scope>NUCLEOTIDE SEQUENCE [LARGE SCALE GENOMIC DNA]</scope>
    <source>
        <strain evidence="9 10">LMG 22274</strain>
    </source>
</reference>
<keyword evidence="3" id="KW-0997">Cell inner membrane</keyword>
<sequence length="293" mass="32330">MSAQMDAIRIERLSKTFGPQRKALDEINLRVGTGEMVALIGASGSGKSTLLRHIAGFVAADAQPSRIEILGRPIQQDGRIVREVRRIRRDVGFVFQQFNLVHRLTVETNVLIGALARLPLWRRLTGRFPRSERELSIAALAEVGIADKAYERAANLSGGQQQRAALARALVQRARLILADEPIASLDPESSRRVMDMLRMLNRNHGLTVVVSLHQVDIAMQYCPRTVALRDGRVVYDGPSAALTPELLQKLYGSAARELRDADGAHDQSLEQPLEQSLMQAHTQHFGAQPTAA</sequence>
<dbReference type="CDD" id="cd03256">
    <property type="entry name" value="ABC_PhnC_transporter"/>
    <property type="match status" value="1"/>
</dbReference>
<evidence type="ECO:0000259" key="8">
    <source>
        <dbReference type="PROSITE" id="PS50893"/>
    </source>
</evidence>
<dbReference type="PANTHER" id="PTHR43166:SF6">
    <property type="entry name" value="PHOSPHONATES IMPORT ATP-BINDING PROTEIN PHNC"/>
    <property type="match status" value="1"/>
</dbReference>
<dbReference type="EMBL" id="FNZM01000001">
    <property type="protein sequence ID" value="SEI91284.1"/>
    <property type="molecule type" value="Genomic_DNA"/>
</dbReference>
<keyword evidence="2" id="KW-1003">Cell membrane</keyword>
<dbReference type="AlphaFoldDB" id="A0AAQ1GBI5"/>
<evidence type="ECO:0000256" key="4">
    <source>
        <dbReference type="ARBA" id="ARBA00022741"/>
    </source>
</evidence>
<keyword evidence="6" id="KW-1278">Translocase</keyword>
<dbReference type="SMART" id="SM00382">
    <property type="entry name" value="AAA"/>
    <property type="match status" value="1"/>
</dbReference>
<dbReference type="GeneID" id="61304836"/>
<dbReference type="InterPro" id="IPR003593">
    <property type="entry name" value="AAA+_ATPase"/>
</dbReference>
<organism evidence="9 10">
    <name type="scientific">Paraburkholderia tropica</name>
    <dbReference type="NCBI Taxonomy" id="92647"/>
    <lineage>
        <taxon>Bacteria</taxon>
        <taxon>Pseudomonadati</taxon>
        <taxon>Pseudomonadota</taxon>
        <taxon>Betaproteobacteria</taxon>
        <taxon>Burkholderiales</taxon>
        <taxon>Burkholderiaceae</taxon>
        <taxon>Paraburkholderia</taxon>
    </lineage>
</organism>
<dbReference type="Proteomes" id="UP000183529">
    <property type="component" value="Unassembled WGS sequence"/>
</dbReference>
<proteinExistence type="predicted"/>
<dbReference type="PROSITE" id="PS00211">
    <property type="entry name" value="ABC_TRANSPORTER_1"/>
    <property type="match status" value="1"/>
</dbReference>
<accession>A0AAQ1GBI5</accession>
<comment type="caution">
    <text evidence="9">The sequence shown here is derived from an EMBL/GenBank/DDBJ whole genome shotgun (WGS) entry which is preliminary data.</text>
</comment>
<name>A0AAQ1GBI5_9BURK</name>
<dbReference type="PANTHER" id="PTHR43166">
    <property type="entry name" value="AMINO ACID IMPORT ATP-BINDING PROTEIN"/>
    <property type="match status" value="1"/>
</dbReference>
<dbReference type="InterPro" id="IPR003439">
    <property type="entry name" value="ABC_transporter-like_ATP-bd"/>
</dbReference>
<evidence type="ECO:0000313" key="9">
    <source>
        <dbReference type="EMBL" id="SEI91284.1"/>
    </source>
</evidence>
<dbReference type="NCBIfam" id="TIGR02315">
    <property type="entry name" value="ABC_phnC"/>
    <property type="match status" value="1"/>
</dbReference>
<keyword evidence="5 9" id="KW-0067">ATP-binding</keyword>
<evidence type="ECO:0000256" key="7">
    <source>
        <dbReference type="ARBA" id="ARBA00023136"/>
    </source>
</evidence>
<dbReference type="SUPFAM" id="SSF52540">
    <property type="entry name" value="P-loop containing nucleoside triphosphate hydrolases"/>
    <property type="match status" value="1"/>
</dbReference>
<evidence type="ECO:0000256" key="3">
    <source>
        <dbReference type="ARBA" id="ARBA00022519"/>
    </source>
</evidence>
<dbReference type="InterPro" id="IPR017871">
    <property type="entry name" value="ABC_transporter-like_CS"/>
</dbReference>
<evidence type="ECO:0000256" key="1">
    <source>
        <dbReference type="ARBA" id="ARBA00022448"/>
    </source>
</evidence>
<dbReference type="InterPro" id="IPR027417">
    <property type="entry name" value="P-loop_NTPase"/>
</dbReference>
<dbReference type="Pfam" id="PF00005">
    <property type="entry name" value="ABC_tran"/>
    <property type="match status" value="1"/>
</dbReference>
<evidence type="ECO:0000256" key="2">
    <source>
        <dbReference type="ARBA" id="ARBA00022475"/>
    </source>
</evidence>
<dbReference type="InterPro" id="IPR012693">
    <property type="entry name" value="ABC_transpr_PhnC"/>
</dbReference>
<evidence type="ECO:0000313" key="10">
    <source>
        <dbReference type="Proteomes" id="UP000183529"/>
    </source>
</evidence>
<keyword evidence="7" id="KW-0472">Membrane</keyword>
<evidence type="ECO:0000256" key="6">
    <source>
        <dbReference type="ARBA" id="ARBA00022967"/>
    </source>
</evidence>
<dbReference type="GO" id="GO:0015416">
    <property type="term" value="F:ABC-type phosphonate transporter activity"/>
    <property type="evidence" value="ECO:0007669"/>
    <property type="project" value="InterPro"/>
</dbReference>
<keyword evidence="4" id="KW-0547">Nucleotide-binding</keyword>
<keyword evidence="1" id="KW-0813">Transport</keyword>